<feature type="binding site" evidence="17">
    <location>
        <position position="243"/>
    </location>
    <ligand>
        <name>(6S)-NADPHX</name>
        <dbReference type="ChEBI" id="CHEBI:64076"/>
    </ligand>
</feature>
<dbReference type="InterPro" id="IPR017953">
    <property type="entry name" value="Carbohydrate_kinase_pred_CS"/>
</dbReference>
<evidence type="ECO:0000259" key="21">
    <source>
        <dbReference type="PROSITE" id="PS51385"/>
    </source>
</evidence>
<dbReference type="GO" id="GO:0052855">
    <property type="term" value="F:ADP-dependent NAD(P)H-hydrate dehydratase activity"/>
    <property type="evidence" value="ECO:0007669"/>
    <property type="project" value="UniProtKB-UniRule"/>
</dbReference>
<comment type="catalytic activity">
    <reaction evidence="15 17 19">
        <text>(6S)-NADHX + ADP = AMP + phosphate + NADH + H(+)</text>
        <dbReference type="Rhea" id="RHEA:32223"/>
        <dbReference type="ChEBI" id="CHEBI:15378"/>
        <dbReference type="ChEBI" id="CHEBI:43474"/>
        <dbReference type="ChEBI" id="CHEBI:57945"/>
        <dbReference type="ChEBI" id="CHEBI:64074"/>
        <dbReference type="ChEBI" id="CHEBI:456215"/>
        <dbReference type="ChEBI" id="CHEBI:456216"/>
        <dbReference type="EC" id="4.2.1.136"/>
    </reaction>
</comment>
<dbReference type="EC" id="4.2.1.136" evidence="19"/>
<keyword evidence="22" id="KW-0808">Transferase</keyword>
<dbReference type="PROSITE" id="PS51385">
    <property type="entry name" value="YJEF_N"/>
    <property type="match status" value="1"/>
</dbReference>
<dbReference type="NCBIfam" id="TIGR00196">
    <property type="entry name" value="yjeF_cterm"/>
    <property type="match status" value="1"/>
</dbReference>
<dbReference type="HAMAP" id="MF_01965">
    <property type="entry name" value="NADHX_dehydratase"/>
    <property type="match status" value="1"/>
</dbReference>
<protein>
    <recommendedName>
        <fullName evidence="19">Bifunctional NAD(P)H-hydrate repair enzyme</fullName>
    </recommendedName>
    <alternativeName>
        <fullName evidence="19">Nicotinamide nucleotide repair protein</fullName>
    </alternativeName>
    <domain>
        <recommendedName>
            <fullName evidence="19">ADP-dependent (S)-NAD(P)H-hydrate dehydratase</fullName>
            <ecNumber evidence="19">4.2.1.136</ecNumber>
        </recommendedName>
        <alternativeName>
            <fullName evidence="19">ADP-dependent NAD(P)HX dehydratase</fullName>
        </alternativeName>
    </domain>
    <domain>
        <recommendedName>
            <fullName evidence="19">NAD(P)H-hydrate epimerase</fullName>
            <ecNumber evidence="19">5.1.99.6</ecNumber>
        </recommendedName>
    </domain>
</protein>
<feature type="binding site" evidence="18">
    <location>
        <begin position="56"/>
        <end position="60"/>
    </location>
    <ligand>
        <name>(6S)-NADPHX</name>
        <dbReference type="ChEBI" id="CHEBI:64076"/>
    </ligand>
</feature>
<keyword evidence="5 18" id="KW-0479">Metal-binding</keyword>
<organism evidence="22 23">
    <name type="scientific">Arcobacter venerupis</name>
    <dbReference type="NCBI Taxonomy" id="1054033"/>
    <lineage>
        <taxon>Bacteria</taxon>
        <taxon>Pseudomonadati</taxon>
        <taxon>Campylobacterota</taxon>
        <taxon>Epsilonproteobacteria</taxon>
        <taxon>Campylobacterales</taxon>
        <taxon>Arcobacteraceae</taxon>
        <taxon>Arcobacter</taxon>
    </lineage>
</organism>
<keyword evidence="9 18" id="KW-0630">Potassium</keyword>
<comment type="function">
    <text evidence="14 19">Bifunctional enzyme that catalyzes the epimerization of the S- and R-forms of NAD(P)HX and the dehydration of the S-form of NAD(P)HX at the expense of ADP, which is converted to AMP. This allows the repair of both epimers of NAD(P)HX, a damaged form of NAD(P)H that is a result of enzymatic or heat-dependent hydration.</text>
</comment>
<dbReference type="PROSITE" id="PS01050">
    <property type="entry name" value="YJEF_C_2"/>
    <property type="match status" value="1"/>
</dbReference>
<feature type="binding site" evidence="18">
    <location>
        <begin position="117"/>
        <end position="123"/>
    </location>
    <ligand>
        <name>(6S)-NADPHX</name>
        <dbReference type="ChEBI" id="CHEBI:64076"/>
    </ligand>
</feature>
<name>A0AAE7B762_9BACT</name>
<evidence type="ECO:0000256" key="3">
    <source>
        <dbReference type="ARBA" id="ARBA00006001"/>
    </source>
</evidence>
<comment type="function">
    <text evidence="17">Catalyzes the dehydration of the S-form of NAD(P)HX at the expense of ADP, which is converted to AMP. Together with NAD(P)HX epimerase, which catalyzes the epimerization of the S- and R-forms, the enzyme allows the repair of both epimers of NAD(P)HX, a damaged form of NAD(P)H that is a result of enzymatic or heat-dependent hydration.</text>
</comment>
<evidence type="ECO:0000256" key="14">
    <source>
        <dbReference type="ARBA" id="ARBA00025153"/>
    </source>
</evidence>
<dbReference type="PROSITE" id="PS51383">
    <property type="entry name" value="YJEF_C_3"/>
    <property type="match status" value="1"/>
</dbReference>
<dbReference type="GO" id="GO:0046872">
    <property type="term" value="F:metal ion binding"/>
    <property type="evidence" value="ECO:0007669"/>
    <property type="project" value="UniProtKB-UniRule"/>
</dbReference>
<dbReference type="Gene3D" id="3.40.1190.20">
    <property type="match status" value="1"/>
</dbReference>
<dbReference type="PIRSF" id="PIRSF017184">
    <property type="entry name" value="Nnr"/>
    <property type="match status" value="1"/>
</dbReference>
<feature type="binding site" evidence="17">
    <location>
        <position position="335"/>
    </location>
    <ligand>
        <name>(6S)-NADPHX</name>
        <dbReference type="ChEBI" id="CHEBI:64076"/>
    </ligand>
</feature>
<evidence type="ECO:0000256" key="16">
    <source>
        <dbReference type="ARBA" id="ARBA00049209"/>
    </source>
</evidence>
<keyword evidence="13" id="KW-0511">Multifunctional enzyme</keyword>
<keyword evidence="10 17" id="KW-0520">NAD</keyword>
<dbReference type="Gene3D" id="3.40.50.10260">
    <property type="entry name" value="YjeF N-terminal domain"/>
    <property type="match status" value="1"/>
</dbReference>
<gene>
    <name evidence="18" type="primary">nnrE</name>
    <name evidence="17" type="synonym">nnrD</name>
    <name evidence="22" type="ORF">AVENP_0276</name>
</gene>
<comment type="similarity">
    <text evidence="18">Belongs to the NnrE/AIBP family.</text>
</comment>
<dbReference type="GO" id="GO:0110051">
    <property type="term" value="P:metabolite repair"/>
    <property type="evidence" value="ECO:0007669"/>
    <property type="project" value="TreeGrafter"/>
</dbReference>
<dbReference type="PANTHER" id="PTHR12592">
    <property type="entry name" value="ATP-DEPENDENT (S)-NAD(P)H-HYDRATE DEHYDRATASE FAMILY MEMBER"/>
    <property type="match status" value="1"/>
</dbReference>
<dbReference type="EMBL" id="CP053840">
    <property type="protein sequence ID" value="QKF65856.1"/>
    <property type="molecule type" value="Genomic_DNA"/>
</dbReference>
<dbReference type="KEGG" id="avp:AVENP_0276"/>
<evidence type="ECO:0000256" key="5">
    <source>
        <dbReference type="ARBA" id="ARBA00022723"/>
    </source>
</evidence>
<keyword evidence="22" id="KW-0418">Kinase</keyword>
<comment type="similarity">
    <text evidence="3 19">In the N-terminal section; belongs to the NnrE/AIBP family.</text>
</comment>
<comment type="caution">
    <text evidence="17">Lacks conserved residue(s) required for the propagation of feature annotation.</text>
</comment>
<dbReference type="InterPro" id="IPR029056">
    <property type="entry name" value="Ribokinase-like"/>
</dbReference>
<evidence type="ECO:0000256" key="1">
    <source>
        <dbReference type="ARBA" id="ARBA00000013"/>
    </source>
</evidence>
<evidence type="ECO:0000259" key="20">
    <source>
        <dbReference type="PROSITE" id="PS51383"/>
    </source>
</evidence>
<evidence type="ECO:0000256" key="8">
    <source>
        <dbReference type="ARBA" id="ARBA00022857"/>
    </source>
</evidence>
<dbReference type="CDD" id="cd01171">
    <property type="entry name" value="YXKO-related"/>
    <property type="match status" value="1"/>
</dbReference>
<evidence type="ECO:0000256" key="18">
    <source>
        <dbReference type="HAMAP-Rule" id="MF_01966"/>
    </source>
</evidence>
<dbReference type="GO" id="GO:0016301">
    <property type="term" value="F:kinase activity"/>
    <property type="evidence" value="ECO:0007669"/>
    <property type="project" value="UniProtKB-KW"/>
</dbReference>
<keyword evidence="11 18" id="KW-0413">Isomerase</keyword>
<dbReference type="GO" id="GO:0052856">
    <property type="term" value="F:NAD(P)HX epimerase activity"/>
    <property type="evidence" value="ECO:0007669"/>
    <property type="project" value="UniProtKB-UniRule"/>
</dbReference>
<keyword evidence="23" id="KW-1185">Reference proteome</keyword>
<dbReference type="Pfam" id="PF01256">
    <property type="entry name" value="Carb_kinase"/>
    <property type="match status" value="1"/>
</dbReference>
<accession>A0AAE7B762</accession>
<evidence type="ECO:0000256" key="19">
    <source>
        <dbReference type="PIRNR" id="PIRNR017184"/>
    </source>
</evidence>
<comment type="catalytic activity">
    <reaction evidence="16 17 19">
        <text>(6S)-NADPHX + ADP = AMP + phosphate + NADPH + H(+)</text>
        <dbReference type="Rhea" id="RHEA:32235"/>
        <dbReference type="ChEBI" id="CHEBI:15378"/>
        <dbReference type="ChEBI" id="CHEBI:43474"/>
        <dbReference type="ChEBI" id="CHEBI:57783"/>
        <dbReference type="ChEBI" id="CHEBI:64076"/>
        <dbReference type="ChEBI" id="CHEBI:456215"/>
        <dbReference type="ChEBI" id="CHEBI:456216"/>
        <dbReference type="EC" id="4.2.1.136"/>
    </reaction>
</comment>
<feature type="binding site" evidence="17">
    <location>
        <position position="291"/>
    </location>
    <ligand>
        <name>(6S)-NADPHX</name>
        <dbReference type="ChEBI" id="CHEBI:64076"/>
    </ligand>
</feature>
<proteinExistence type="inferred from homology"/>
<comment type="similarity">
    <text evidence="4 19">In the C-terminal section; belongs to the NnrD/CARKD family.</text>
</comment>
<dbReference type="NCBIfam" id="TIGR00197">
    <property type="entry name" value="yjeF_nterm"/>
    <property type="match status" value="1"/>
</dbReference>
<dbReference type="InterPro" id="IPR004443">
    <property type="entry name" value="YjeF_N_dom"/>
</dbReference>
<dbReference type="RefSeq" id="WP_128358421.1">
    <property type="nucleotide sequence ID" value="NZ_CP053840.1"/>
</dbReference>
<dbReference type="InterPro" id="IPR036652">
    <property type="entry name" value="YjeF_N_dom_sf"/>
</dbReference>
<evidence type="ECO:0000256" key="4">
    <source>
        <dbReference type="ARBA" id="ARBA00009524"/>
    </source>
</evidence>
<evidence type="ECO:0000256" key="6">
    <source>
        <dbReference type="ARBA" id="ARBA00022741"/>
    </source>
</evidence>
<evidence type="ECO:0000313" key="22">
    <source>
        <dbReference type="EMBL" id="QKF65856.1"/>
    </source>
</evidence>
<evidence type="ECO:0000256" key="13">
    <source>
        <dbReference type="ARBA" id="ARBA00023268"/>
    </source>
</evidence>
<comment type="catalytic activity">
    <reaction evidence="2 18 19">
        <text>(6R)-NADPHX = (6S)-NADPHX</text>
        <dbReference type="Rhea" id="RHEA:32227"/>
        <dbReference type="ChEBI" id="CHEBI:64076"/>
        <dbReference type="ChEBI" id="CHEBI:64077"/>
        <dbReference type="EC" id="5.1.99.6"/>
    </reaction>
</comment>
<dbReference type="Proteomes" id="UP000503482">
    <property type="component" value="Chromosome"/>
</dbReference>
<keyword evidence="8 17" id="KW-0521">NADP</keyword>
<evidence type="ECO:0000256" key="10">
    <source>
        <dbReference type="ARBA" id="ARBA00023027"/>
    </source>
</evidence>
<dbReference type="InterPro" id="IPR000631">
    <property type="entry name" value="CARKD"/>
</dbReference>
<comment type="similarity">
    <text evidence="17">Belongs to the NnrD/CARKD family.</text>
</comment>
<feature type="binding site" evidence="18">
    <location>
        <position position="149"/>
    </location>
    <ligand>
        <name>K(+)</name>
        <dbReference type="ChEBI" id="CHEBI:29103"/>
    </ligand>
</feature>
<dbReference type="EC" id="5.1.99.6" evidence="19"/>
<evidence type="ECO:0000256" key="11">
    <source>
        <dbReference type="ARBA" id="ARBA00023235"/>
    </source>
</evidence>
<reference evidence="22 23" key="1">
    <citation type="submission" date="2020-05" db="EMBL/GenBank/DDBJ databases">
        <title>Complete genome sequencing of Campylobacter and Arcobacter type strains.</title>
        <authorList>
            <person name="Miller W.G."/>
            <person name="Yee E."/>
        </authorList>
    </citation>
    <scope>NUCLEOTIDE SEQUENCE [LARGE SCALE GENOMIC DNA]</scope>
    <source>
        <strain evidence="22 23">LMG 26156</strain>
    </source>
</reference>
<dbReference type="SUPFAM" id="SSF53613">
    <property type="entry name" value="Ribokinase-like"/>
    <property type="match status" value="1"/>
</dbReference>
<keyword evidence="12 17" id="KW-0456">Lyase</keyword>
<dbReference type="InterPro" id="IPR030677">
    <property type="entry name" value="Nnr"/>
</dbReference>
<comment type="subunit">
    <text evidence="17">Homotetramer.</text>
</comment>
<comment type="catalytic activity">
    <reaction evidence="1 18 19">
        <text>(6R)-NADHX = (6S)-NADHX</text>
        <dbReference type="Rhea" id="RHEA:32215"/>
        <dbReference type="ChEBI" id="CHEBI:64074"/>
        <dbReference type="ChEBI" id="CHEBI:64075"/>
        <dbReference type="EC" id="5.1.99.6"/>
    </reaction>
</comment>
<feature type="binding site" evidence="18">
    <location>
        <position position="146"/>
    </location>
    <ligand>
        <name>(6S)-NADPHX</name>
        <dbReference type="ChEBI" id="CHEBI:64076"/>
    </ligand>
</feature>
<dbReference type="GO" id="GO:0005524">
    <property type="term" value="F:ATP binding"/>
    <property type="evidence" value="ECO:0007669"/>
    <property type="project" value="UniProtKB-UniRule"/>
</dbReference>
<dbReference type="SUPFAM" id="SSF64153">
    <property type="entry name" value="YjeF N-terminal domain-like"/>
    <property type="match status" value="1"/>
</dbReference>
<feature type="domain" description="YjeF N-terminal" evidence="21">
    <location>
        <begin position="8"/>
        <end position="202"/>
    </location>
</feature>
<feature type="binding site" evidence="18">
    <location>
        <position position="113"/>
    </location>
    <ligand>
        <name>K(+)</name>
        <dbReference type="ChEBI" id="CHEBI:29103"/>
    </ligand>
</feature>
<feature type="binding site" evidence="17">
    <location>
        <position position="408"/>
    </location>
    <ligand>
        <name>(6S)-NADPHX</name>
        <dbReference type="ChEBI" id="CHEBI:64076"/>
    </ligand>
</feature>
<feature type="domain" description="YjeF C-terminal" evidence="20">
    <location>
        <begin position="210"/>
        <end position="461"/>
    </location>
</feature>
<feature type="binding site" evidence="17">
    <location>
        <position position="407"/>
    </location>
    <ligand>
        <name>AMP</name>
        <dbReference type="ChEBI" id="CHEBI:456215"/>
    </ligand>
</feature>
<comment type="function">
    <text evidence="18">Catalyzes the epimerization of the S- and R-forms of NAD(P)HX, a damaged form of NAD(P)H that is a result of enzymatic or heat-dependent hydration. This is a prerequisite for the S-specific NAD(P)H-hydrate dehydratase to allow the repair of both epimers of NAD(P)HX.</text>
</comment>
<dbReference type="PANTHER" id="PTHR12592:SF0">
    <property type="entry name" value="ATP-DEPENDENT (S)-NAD(P)H-HYDRATE DEHYDRATASE"/>
    <property type="match status" value="1"/>
</dbReference>
<dbReference type="HAMAP" id="MF_01966">
    <property type="entry name" value="NADHX_epimerase"/>
    <property type="match status" value="1"/>
</dbReference>
<evidence type="ECO:0000256" key="2">
    <source>
        <dbReference type="ARBA" id="ARBA00000909"/>
    </source>
</evidence>
<evidence type="ECO:0000313" key="23">
    <source>
        <dbReference type="Proteomes" id="UP000503482"/>
    </source>
</evidence>
<keyword evidence="7 17" id="KW-0067">ATP-binding</keyword>
<dbReference type="Pfam" id="PF03853">
    <property type="entry name" value="YjeF_N"/>
    <property type="match status" value="1"/>
</dbReference>
<evidence type="ECO:0000256" key="17">
    <source>
        <dbReference type="HAMAP-Rule" id="MF_01965"/>
    </source>
</evidence>
<evidence type="ECO:0000256" key="7">
    <source>
        <dbReference type="ARBA" id="ARBA00022840"/>
    </source>
</evidence>
<evidence type="ECO:0000256" key="9">
    <source>
        <dbReference type="ARBA" id="ARBA00022958"/>
    </source>
</evidence>
<evidence type="ECO:0000256" key="15">
    <source>
        <dbReference type="ARBA" id="ARBA00048238"/>
    </source>
</evidence>
<keyword evidence="6 17" id="KW-0547">Nucleotide-binding</keyword>
<comment type="cofactor">
    <cofactor evidence="18 19">
        <name>K(+)</name>
        <dbReference type="ChEBI" id="CHEBI:29103"/>
    </cofactor>
    <text evidence="18 19">Binds 1 potassium ion per subunit.</text>
</comment>
<feature type="binding site" evidence="18">
    <location>
        <position position="57"/>
    </location>
    <ligand>
        <name>K(+)</name>
        <dbReference type="ChEBI" id="CHEBI:29103"/>
    </ligand>
</feature>
<evidence type="ECO:0000256" key="12">
    <source>
        <dbReference type="ARBA" id="ARBA00023239"/>
    </source>
</evidence>
<sequence length="461" mass="50408">MQKLFDEVNSLDKRCYEKFLLSEDLLMEHAASSMALYISENHSSYKSILIICGSGNNGADGITLARLLHTKFDVKLYLFSDAKSEMAKLQLQRAHALGVNVVDELSNADVIVDCIFGTGLNKPLNQNCENLINTLNSYESIKIACDIPSGINSLGQVESVALEADVTITMGALKTSLFTDVAKDYVGKIVVADLGIQRNLYELDSNKYLLDESDMNLPFRNKKNSHKGSFGHLNVVAGCKKGAGIIAAKAAFGFGAGLVSVVCHENLDLPYHIMQTHFISENCTAIAIGMGLGKYETQEIRRLLNKDVAKIIDADLFYDELICEVLNQEVVLTPHPKEFVSLLKLCAIADIDVSELQNNRFLYVQMFSKKYPKVVLLLKGANVIISQNEKLFVNSFGSAVLSKGGSGDVLSGLVGSLLAQGYKALDAAITASLAHAIASRNYKKNNYSLIPSHLVEEIRKL</sequence>
<dbReference type="AlphaFoldDB" id="A0AAE7B762"/>
<comment type="cofactor">
    <cofactor evidence="17">
        <name>Mg(2+)</name>
        <dbReference type="ChEBI" id="CHEBI:18420"/>
    </cofactor>
</comment>
<dbReference type="GO" id="GO:0046496">
    <property type="term" value="P:nicotinamide nucleotide metabolic process"/>
    <property type="evidence" value="ECO:0007669"/>
    <property type="project" value="UniProtKB-UniRule"/>
</dbReference>